<dbReference type="AlphaFoldDB" id="A0AAV8V6A6"/>
<sequence length="306" mass="35820">MVIQGRSKIRNEEIKKTMKADLKRILNEVNVEKFVELTEKYFEKLQNADEHVFLNYLKKHYYQSEERIALWAHCYRINAGINTNMALESLNNLLKTNQLKRKSNITIDRLLEEIENLVDGKMWHRILQRERPHSNTYQDRLVIKAHKRAEAMKINNIEVLEVGFGEFKVKSSTGNNFYNISYNELCEIECKTLYCKICKICIHRYRCDCPEYAIKTTISKHIHLVCLYENRPGSESVLGDVAVAKILSTNKSSDIKEGHNEEIENFVRAKRSENNDLSTIEEHVTKEAEINTLTNFLRSLSDENCK</sequence>
<name>A0AAV8V6A6_9CUCU</name>
<protein>
    <submittedName>
        <fullName evidence="1">Uncharacterized protein</fullName>
    </submittedName>
</protein>
<feature type="non-terminal residue" evidence="1">
    <location>
        <position position="306"/>
    </location>
</feature>
<gene>
    <name evidence="1" type="ORF">NQ315_011426</name>
</gene>
<organism evidence="1 2">
    <name type="scientific">Exocentrus adspersus</name>
    <dbReference type="NCBI Taxonomy" id="1586481"/>
    <lineage>
        <taxon>Eukaryota</taxon>
        <taxon>Metazoa</taxon>
        <taxon>Ecdysozoa</taxon>
        <taxon>Arthropoda</taxon>
        <taxon>Hexapoda</taxon>
        <taxon>Insecta</taxon>
        <taxon>Pterygota</taxon>
        <taxon>Neoptera</taxon>
        <taxon>Endopterygota</taxon>
        <taxon>Coleoptera</taxon>
        <taxon>Polyphaga</taxon>
        <taxon>Cucujiformia</taxon>
        <taxon>Chrysomeloidea</taxon>
        <taxon>Cerambycidae</taxon>
        <taxon>Lamiinae</taxon>
        <taxon>Acanthocinini</taxon>
        <taxon>Exocentrus</taxon>
    </lineage>
</organism>
<evidence type="ECO:0000313" key="1">
    <source>
        <dbReference type="EMBL" id="KAJ8909692.1"/>
    </source>
</evidence>
<comment type="caution">
    <text evidence="1">The sequence shown here is derived from an EMBL/GenBank/DDBJ whole genome shotgun (WGS) entry which is preliminary data.</text>
</comment>
<dbReference type="Proteomes" id="UP001159042">
    <property type="component" value="Unassembled WGS sequence"/>
</dbReference>
<keyword evidence="2" id="KW-1185">Reference proteome</keyword>
<dbReference type="EMBL" id="JANEYG010000444">
    <property type="protein sequence ID" value="KAJ8909692.1"/>
    <property type="molecule type" value="Genomic_DNA"/>
</dbReference>
<evidence type="ECO:0000313" key="2">
    <source>
        <dbReference type="Proteomes" id="UP001159042"/>
    </source>
</evidence>
<accession>A0AAV8V6A6</accession>
<proteinExistence type="predicted"/>
<reference evidence="1 2" key="1">
    <citation type="journal article" date="2023" name="Insect Mol. Biol.">
        <title>Genome sequencing provides insights into the evolution of gene families encoding plant cell wall-degrading enzymes in longhorned beetles.</title>
        <authorList>
            <person name="Shin N.R."/>
            <person name="Okamura Y."/>
            <person name="Kirsch R."/>
            <person name="Pauchet Y."/>
        </authorList>
    </citation>
    <scope>NUCLEOTIDE SEQUENCE [LARGE SCALE GENOMIC DNA]</scope>
    <source>
        <strain evidence="1">EAD_L_NR</strain>
    </source>
</reference>